<proteinExistence type="predicted"/>
<name>A0A0V0GY48_SOLCH</name>
<accession>A0A0V0GY48</accession>
<organism evidence="1">
    <name type="scientific">Solanum chacoense</name>
    <name type="common">Chaco potato</name>
    <dbReference type="NCBI Taxonomy" id="4108"/>
    <lineage>
        <taxon>Eukaryota</taxon>
        <taxon>Viridiplantae</taxon>
        <taxon>Streptophyta</taxon>
        <taxon>Embryophyta</taxon>
        <taxon>Tracheophyta</taxon>
        <taxon>Spermatophyta</taxon>
        <taxon>Magnoliopsida</taxon>
        <taxon>eudicotyledons</taxon>
        <taxon>Gunneridae</taxon>
        <taxon>Pentapetalae</taxon>
        <taxon>asterids</taxon>
        <taxon>lamiids</taxon>
        <taxon>Solanales</taxon>
        <taxon>Solanaceae</taxon>
        <taxon>Solanoideae</taxon>
        <taxon>Solaneae</taxon>
        <taxon>Solanum</taxon>
    </lineage>
</organism>
<feature type="non-terminal residue" evidence="1">
    <location>
        <position position="1"/>
    </location>
</feature>
<dbReference type="AlphaFoldDB" id="A0A0V0GY48"/>
<reference evidence="1" key="1">
    <citation type="submission" date="2015-12" db="EMBL/GenBank/DDBJ databases">
        <title>Gene expression during late stages of embryo sac development: a critical building block for successful pollen-pistil interactions.</title>
        <authorList>
            <person name="Liu Y."/>
            <person name="Joly V."/>
            <person name="Sabar M."/>
            <person name="Matton D.P."/>
        </authorList>
    </citation>
    <scope>NUCLEOTIDE SEQUENCE</scope>
</reference>
<evidence type="ECO:0000313" key="1">
    <source>
        <dbReference type="EMBL" id="JAP12851.1"/>
    </source>
</evidence>
<protein>
    <submittedName>
        <fullName evidence="1">Putative ovule protein</fullName>
    </submittedName>
</protein>
<sequence>QYISNINFQLIWAIIVYPRSPKPSLYILQHQSIGIFYRQSRSDEYSSQAERIFGTKVCMLIKTLLSLNQLQPACIR</sequence>
<dbReference type="EMBL" id="GEDG01028956">
    <property type="protein sequence ID" value="JAP12851.1"/>
    <property type="molecule type" value="Transcribed_RNA"/>
</dbReference>